<organism evidence="2 3">
    <name type="scientific">Acidiphilium acidophilum</name>
    <name type="common">Thiobacillus acidophilus</name>
    <dbReference type="NCBI Taxonomy" id="76588"/>
    <lineage>
        <taxon>Bacteria</taxon>
        <taxon>Pseudomonadati</taxon>
        <taxon>Pseudomonadota</taxon>
        <taxon>Alphaproteobacteria</taxon>
        <taxon>Acetobacterales</taxon>
        <taxon>Acidocellaceae</taxon>
        <taxon>Acidiphilium</taxon>
    </lineage>
</organism>
<dbReference type="RefSeq" id="WP_319613412.1">
    <property type="nucleotide sequence ID" value="NZ_JAWXYB010000018.1"/>
</dbReference>
<keyword evidence="3" id="KW-1185">Reference proteome</keyword>
<gene>
    <name evidence="2" type="ORF">SIL87_06785</name>
</gene>
<feature type="region of interest" description="Disordered" evidence="1">
    <location>
        <begin position="75"/>
        <end position="128"/>
    </location>
</feature>
<comment type="caution">
    <text evidence="2">The sequence shown here is derived from an EMBL/GenBank/DDBJ whole genome shotgun (WGS) entry which is preliminary data.</text>
</comment>
<evidence type="ECO:0000313" key="3">
    <source>
        <dbReference type="Proteomes" id="UP001279553"/>
    </source>
</evidence>
<dbReference type="EMBL" id="JAWXYB010000018">
    <property type="protein sequence ID" value="MDX5930467.1"/>
    <property type="molecule type" value="Genomic_DNA"/>
</dbReference>
<feature type="compositionally biased region" description="Gly residues" evidence="1">
    <location>
        <begin position="78"/>
        <end position="128"/>
    </location>
</feature>
<reference evidence="2 3" key="1">
    <citation type="submission" date="2023-11" db="EMBL/GenBank/DDBJ databases">
        <title>MicrobeMod: A computational toolkit for identifying prokaryotic methylation and restriction-modification with nanopore sequencing.</title>
        <authorList>
            <person name="Crits-Christoph A."/>
            <person name="Kang S.C."/>
            <person name="Lee H."/>
            <person name="Ostrov N."/>
        </authorList>
    </citation>
    <scope>NUCLEOTIDE SEQUENCE [LARGE SCALE GENOMIC DNA]</scope>
    <source>
        <strain evidence="2 3">DSMZ 700</strain>
    </source>
</reference>
<protein>
    <recommendedName>
        <fullName evidence="4">Lipoprotein</fullName>
    </recommendedName>
</protein>
<evidence type="ECO:0000256" key="1">
    <source>
        <dbReference type="SAM" id="MobiDB-lite"/>
    </source>
</evidence>
<evidence type="ECO:0000313" key="2">
    <source>
        <dbReference type="EMBL" id="MDX5930467.1"/>
    </source>
</evidence>
<accession>A0AAW9DPB2</accession>
<evidence type="ECO:0008006" key="4">
    <source>
        <dbReference type="Google" id="ProtNLM"/>
    </source>
</evidence>
<sequence length="128" mass="11726">MILIVAGLVAAGGLAGCTQFEPFQRQGTWHENDAPMQNIAIELADPHDLYRGRGDAAMTGQMAVTAIDGSVAALSPGAGSGGGTATAGASGGSAGAGSGGAASSGAGGVTGGSGGSTGSIGSTGGGSM</sequence>
<dbReference type="Proteomes" id="UP001279553">
    <property type="component" value="Unassembled WGS sequence"/>
</dbReference>
<dbReference type="AlphaFoldDB" id="A0AAW9DPB2"/>
<name>A0AAW9DPB2_ACIAO</name>
<proteinExistence type="predicted"/>